<keyword evidence="3" id="KW-1133">Transmembrane helix</keyword>
<feature type="region of interest" description="Disordered" evidence="5">
    <location>
        <begin position="1578"/>
        <end position="1601"/>
    </location>
</feature>
<protein>
    <recommendedName>
        <fullName evidence="6">Translocation and assembly module TamB C-terminal domain-containing protein</fullName>
    </recommendedName>
</protein>
<dbReference type="RefSeq" id="WP_098062903.1">
    <property type="nucleotide sequence ID" value="NZ_PDEP01000012.1"/>
</dbReference>
<proteinExistence type="predicted"/>
<dbReference type="Proteomes" id="UP000221024">
    <property type="component" value="Unassembled WGS sequence"/>
</dbReference>
<dbReference type="PANTHER" id="PTHR36985:SF1">
    <property type="entry name" value="TRANSLOCATION AND ASSEMBLY MODULE SUBUNIT TAMB"/>
    <property type="match status" value="1"/>
</dbReference>
<accession>A0A2H3NV74</accession>
<gene>
    <name evidence="7" type="ORF">CRI93_12095</name>
</gene>
<keyword evidence="2" id="KW-0812">Transmembrane</keyword>
<organism evidence="7 8">
    <name type="scientific">Longimonas halophila</name>
    <dbReference type="NCBI Taxonomy" id="1469170"/>
    <lineage>
        <taxon>Bacteria</taxon>
        <taxon>Pseudomonadati</taxon>
        <taxon>Rhodothermota</taxon>
        <taxon>Rhodothermia</taxon>
        <taxon>Rhodothermales</taxon>
        <taxon>Salisaetaceae</taxon>
        <taxon>Longimonas</taxon>
    </lineage>
</organism>
<dbReference type="EMBL" id="PDEP01000012">
    <property type="protein sequence ID" value="PEN05648.1"/>
    <property type="molecule type" value="Genomic_DNA"/>
</dbReference>
<evidence type="ECO:0000256" key="1">
    <source>
        <dbReference type="ARBA" id="ARBA00004167"/>
    </source>
</evidence>
<evidence type="ECO:0000256" key="3">
    <source>
        <dbReference type="ARBA" id="ARBA00022989"/>
    </source>
</evidence>
<sequence>MSRSSSSWFGRTATGLLTMLLLGLVLFFGLTRTEVGRNGLRIQLEQQFNAQFEGSLHIGTLDGNLVNTLFARDVQVRGPNGQVVVQADSLVLRPTWQALLNQTLTLRSVDVHTVHMVAEQTDAGVPLAQAFARTSRTSTERPPLNLSIPHFRLHDAHLTTRHDGPPPPAIANGWVADLLNATLELPEADVQVQWSPAGRYVDVELRRLQHPASDVMVEALTGRLEHTDGGWQLQPVSITTPNSSVEVEGTWSGTQSVDAPFTLSVQADPLDLAEWGRLFPRLPNRRSATIEARVRGPLNELVVETLRLQQSASTLSVEGTAVGFPNDIDVEGAVHLDNLTRSIAASWTPNALPVALEGALPLSGEVYGRGQVRATARTERLSDWRPASAEGIVEATATSAAGRAQAATDLEWATGEPLVYAGTLSTEQLSVDALLPQSNRARTEITGRAAVEGTGTAPQTATAEATLQLAPSVVVGGAVDGMQSRITLSEGVVSGTTTLTQAVNQELQATWSLGGIVSESPMLDVSLRAQAFDVSAWGGPWQRTRLSGTAEAQAQLSQASIRAGAMQIAVDSSSVTPQREAEEEAAPRAIPPHTLSAELVPPSSAEQQEAQLVIAGDVLSGTAKGRGWTAPRLQLLPAWAQAVARTIAYEHAADGTATATFPAALRSAEALPASLLSEQRERPTWQAPSRTEGPFTFESEVELRRPEVLQAWLPNAPRTADSLVLHTDVYAASDSMNATVRLTAAHVQWQAAEARTLDLQGSVGADAEHTLPERLRLSVQADAQQFEAPGASLFEPTLHLSYAQRRGTLSFATARRNETGPIEVEADLRAFDLRNELIIKHIGATAGPYKWRMLQPSTWQLYATRVTATPLRLTSTASLPDRDEVEQSIVIDGGFSPDSDDAINVQLRNVQLFPLSQLAGWSQPLGGEVNGAFELRGTWARPIGTGDIKVNELSFDRRLLGNLSATTRYVAGAPDMELGLSLAPTPDVDDPKEATQALVPGGLQHVEANQLDMEGRVRITEQAPDWDEDQWIDLALDIGRADLFFFDFIFADVLSDIEGATQGQATITGQWSRPVFNADLTVDGGFSIPRFGLSYTLNGPVQVDRKGIHLQNAQLADTDDGAAEIGGSVLFNDYQFFSFDLESRVDNLTIMDVPRANDLPFYGFVRASGPVRLEGPLSNTRLVSEDARTSEDTEIFIPVVEDAGGPSSGFLIYADSTSQMLDWGELTRRANIFADRPAGETSFLDGMEIDLNIEATQGGRLHIVFDALVGDVITTEATGRVQLQRNDGEFLIFGSLDVVGGTYLFTAGEVFVRRFAINEGTLSWDGDPINAELDIDAAFRTRASPAGLPGFSERSARIPVVIDLDITGRVETPEVALSLSLDRDQRDQRVGSQTFDALLNQEAQMTEFATSVLLTNTFLLTTETLGGASTGPSESGRLANTGSQLAFNSVSQLVSSQLNRYLSAALPNVDFNVGVQGETTDDLDIIYGVALRLLDERLIIRGEGVYTGNDEFRAQQSGPQGEFAVEVRLSNQVSMEVFYRRAGDSLTQGQTLTSTTGVGLFYQTQFSTWSSLWHRVTGRSPAENTESGTAAPPDEEDADTP</sequence>
<dbReference type="GO" id="GO:0005886">
    <property type="term" value="C:plasma membrane"/>
    <property type="evidence" value="ECO:0007669"/>
    <property type="project" value="InterPro"/>
</dbReference>
<evidence type="ECO:0000259" key="6">
    <source>
        <dbReference type="Pfam" id="PF04357"/>
    </source>
</evidence>
<comment type="subcellular location">
    <subcellularLocation>
        <location evidence="1">Membrane</location>
        <topology evidence="1">Single-pass membrane protein</topology>
    </subcellularLocation>
</comment>
<evidence type="ECO:0000313" key="8">
    <source>
        <dbReference type="Proteomes" id="UP000221024"/>
    </source>
</evidence>
<dbReference type="GO" id="GO:0009306">
    <property type="term" value="P:protein secretion"/>
    <property type="evidence" value="ECO:0007669"/>
    <property type="project" value="InterPro"/>
</dbReference>
<feature type="domain" description="Translocation and assembly module TamB C-terminal" evidence="6">
    <location>
        <begin position="1116"/>
        <end position="1566"/>
    </location>
</feature>
<reference evidence="7 8" key="1">
    <citation type="submission" date="2017-10" db="EMBL/GenBank/DDBJ databases">
        <title>Draft genome of Longimonas halophila.</title>
        <authorList>
            <person name="Goh K.M."/>
            <person name="Shamsir M.S."/>
            <person name="Lim S.W."/>
        </authorList>
    </citation>
    <scope>NUCLEOTIDE SEQUENCE [LARGE SCALE GENOMIC DNA]</scope>
    <source>
        <strain evidence="7 8">KCTC 42399</strain>
    </source>
</reference>
<dbReference type="InterPro" id="IPR007452">
    <property type="entry name" value="TamB_C"/>
</dbReference>
<comment type="caution">
    <text evidence="7">The sequence shown here is derived from an EMBL/GenBank/DDBJ whole genome shotgun (WGS) entry which is preliminary data.</text>
</comment>
<dbReference type="Pfam" id="PF04357">
    <property type="entry name" value="TamB"/>
    <property type="match status" value="1"/>
</dbReference>
<keyword evidence="4" id="KW-0472">Membrane</keyword>
<dbReference type="OrthoDB" id="680700at2"/>
<evidence type="ECO:0000256" key="2">
    <source>
        <dbReference type="ARBA" id="ARBA00022692"/>
    </source>
</evidence>
<evidence type="ECO:0000256" key="4">
    <source>
        <dbReference type="ARBA" id="ARBA00023136"/>
    </source>
</evidence>
<evidence type="ECO:0000256" key="5">
    <source>
        <dbReference type="SAM" id="MobiDB-lite"/>
    </source>
</evidence>
<evidence type="ECO:0000313" key="7">
    <source>
        <dbReference type="EMBL" id="PEN05648.1"/>
    </source>
</evidence>
<name>A0A2H3NV74_9BACT</name>
<dbReference type="PANTHER" id="PTHR36985">
    <property type="entry name" value="TRANSLOCATION AND ASSEMBLY MODULE SUBUNIT TAMB"/>
    <property type="match status" value="1"/>
</dbReference>
<keyword evidence="8" id="KW-1185">Reference proteome</keyword>